<reference evidence="2" key="2">
    <citation type="submission" date="2023-07" db="EMBL/GenBank/DDBJ databases">
        <title>Identification and characterization of horizontal gene transfer across gut microbiota members of farm animals based on homology search.</title>
        <authorList>
            <person name="Schwarzerova J."/>
            <person name="Nykrynova M."/>
            <person name="Jureckova K."/>
            <person name="Cejkova D."/>
            <person name="Rychlik I."/>
        </authorList>
    </citation>
    <scope>NUCLEOTIDE SEQUENCE [LARGE SCALE GENOMIC DNA]</scope>
    <source>
        <strain evidence="2">ET4</strain>
    </source>
</reference>
<dbReference type="EMBL" id="JAUDCF010000068">
    <property type="protein sequence ID" value="MDM8146890.1"/>
    <property type="molecule type" value="Genomic_DNA"/>
</dbReference>
<organism evidence="1 2">
    <name type="scientific">Bacteroides eggerthii</name>
    <dbReference type="NCBI Taxonomy" id="28111"/>
    <lineage>
        <taxon>Bacteria</taxon>
        <taxon>Pseudomonadati</taxon>
        <taxon>Bacteroidota</taxon>
        <taxon>Bacteroidia</taxon>
        <taxon>Bacteroidales</taxon>
        <taxon>Bacteroidaceae</taxon>
        <taxon>Bacteroides</taxon>
    </lineage>
</organism>
<evidence type="ECO:0000313" key="1">
    <source>
        <dbReference type="EMBL" id="MDM8146890.1"/>
    </source>
</evidence>
<name>A0ABT7U8M7_9BACE</name>
<comment type="caution">
    <text evidence="1">The sequence shown here is derived from an EMBL/GenBank/DDBJ whole genome shotgun (WGS) entry which is preliminary data.</text>
</comment>
<reference evidence="1 2" key="1">
    <citation type="submission" date="2023-06" db="EMBL/GenBank/DDBJ databases">
        <authorList>
            <person name="Zeman M."/>
            <person name="Kubasova T."/>
            <person name="Jahodarova E."/>
            <person name="Nykrynova M."/>
            <person name="Rychlik I."/>
        </authorList>
    </citation>
    <scope>NUCLEOTIDE SEQUENCE [LARGE SCALE GENOMIC DNA]</scope>
    <source>
        <strain evidence="1 2">ET4</strain>
    </source>
</reference>
<accession>A0ABT7U8M7</accession>
<dbReference type="Proteomes" id="UP001228403">
    <property type="component" value="Unassembled WGS sequence"/>
</dbReference>
<gene>
    <name evidence="1" type="ORF">QUW02_13355</name>
</gene>
<protein>
    <submittedName>
        <fullName evidence="1">Uncharacterized protein</fullName>
    </submittedName>
</protein>
<proteinExistence type="predicted"/>
<keyword evidence="2" id="KW-1185">Reference proteome</keyword>
<evidence type="ECO:0000313" key="2">
    <source>
        <dbReference type="Proteomes" id="UP001228403"/>
    </source>
</evidence>
<sequence>MDINELTDEQKTISLYIFFLEYLRIDETRNNNSIQEVLLTYTNNLEQLKRIFESELKATLDVIKKFPERYHQLEGLLNKFLSLLPNKKLETREKYFEPLTAFAKELLPFAEEYVPDYLQKVVDIKEYIEKQKQENLQEKTILLIKSYIKKDKEFKAVLFELKNKLEQMWSGMKENLDIVAFNLSLETLEKSFMQTQSNLTQMTNQNYNPIQKQIMLLASQKSIWEHTIKEKLSNIKTICKNSYDIEPLLNNYTEKSLIQEEEDIKNIFESSAIVSIKETELYLQQCNIQFEIQNLLYNELRKLQLS</sequence>